<reference evidence="4 5" key="1">
    <citation type="submission" date="2017-11" db="EMBL/GenBank/DDBJ databases">
        <title>De novo assembly and phasing of dikaryotic genomes from two isolates of Puccinia coronata f. sp. avenae, the causal agent of oat crown rust.</title>
        <authorList>
            <person name="Miller M.E."/>
            <person name="Zhang Y."/>
            <person name="Omidvar V."/>
            <person name="Sperschneider J."/>
            <person name="Schwessinger B."/>
            <person name="Raley C."/>
            <person name="Palmer J.M."/>
            <person name="Garnica D."/>
            <person name="Upadhyaya N."/>
            <person name="Rathjen J."/>
            <person name="Taylor J.M."/>
            <person name="Park R.F."/>
            <person name="Dodds P.N."/>
            <person name="Hirsch C.D."/>
            <person name="Kianian S.F."/>
            <person name="Figueroa M."/>
        </authorList>
    </citation>
    <scope>NUCLEOTIDE SEQUENCE [LARGE SCALE GENOMIC DNA]</scope>
    <source>
        <strain evidence="4">12NC29</strain>
    </source>
</reference>
<dbReference type="SUPFAM" id="SSF48295">
    <property type="entry name" value="TrpR-like"/>
    <property type="match status" value="1"/>
</dbReference>
<dbReference type="GO" id="GO:0005634">
    <property type="term" value="C:nucleus"/>
    <property type="evidence" value="ECO:0007669"/>
    <property type="project" value="TreeGrafter"/>
</dbReference>
<dbReference type="PANTHER" id="PTHR19303:SF73">
    <property type="entry name" value="PROTEIN PDC2"/>
    <property type="match status" value="1"/>
</dbReference>
<dbReference type="EMBL" id="PGCJ01000799">
    <property type="protein sequence ID" value="PLW20335.1"/>
    <property type="molecule type" value="Genomic_DNA"/>
</dbReference>
<evidence type="ECO:0000313" key="5">
    <source>
        <dbReference type="Proteomes" id="UP000235388"/>
    </source>
</evidence>
<feature type="compositionally biased region" description="Polar residues" evidence="2">
    <location>
        <begin position="123"/>
        <end position="135"/>
    </location>
</feature>
<comment type="caution">
    <text evidence="4">The sequence shown here is derived from an EMBL/GenBank/DDBJ whole genome shotgun (WGS) entry which is preliminary data.</text>
</comment>
<feature type="region of interest" description="Disordered" evidence="2">
    <location>
        <begin position="88"/>
        <end position="162"/>
    </location>
</feature>
<evidence type="ECO:0000259" key="3">
    <source>
        <dbReference type="PROSITE" id="PS51253"/>
    </source>
</evidence>
<dbReference type="InterPro" id="IPR050863">
    <property type="entry name" value="CenT-Element_Derived"/>
</dbReference>
<gene>
    <name evidence="4" type="ORF">PCANC_08451</name>
</gene>
<protein>
    <recommendedName>
        <fullName evidence="3">HTH CENPB-type domain-containing protein</fullName>
    </recommendedName>
</protein>
<dbReference type="InterPro" id="IPR004875">
    <property type="entry name" value="DDE_SF_endonuclease_dom"/>
</dbReference>
<evidence type="ECO:0000256" key="2">
    <source>
        <dbReference type="SAM" id="MobiDB-lite"/>
    </source>
</evidence>
<feature type="domain" description="HTH CENPB-type" evidence="3">
    <location>
        <begin position="216"/>
        <end position="286"/>
    </location>
</feature>
<dbReference type="OrthoDB" id="162969at2759"/>
<organism evidence="4 5">
    <name type="scientific">Puccinia coronata f. sp. avenae</name>
    <dbReference type="NCBI Taxonomy" id="200324"/>
    <lineage>
        <taxon>Eukaryota</taxon>
        <taxon>Fungi</taxon>
        <taxon>Dikarya</taxon>
        <taxon>Basidiomycota</taxon>
        <taxon>Pucciniomycotina</taxon>
        <taxon>Pucciniomycetes</taxon>
        <taxon>Pucciniales</taxon>
        <taxon>Pucciniaceae</taxon>
        <taxon>Puccinia</taxon>
    </lineage>
</organism>
<evidence type="ECO:0000256" key="1">
    <source>
        <dbReference type="ARBA" id="ARBA00023125"/>
    </source>
</evidence>
<dbReference type="GO" id="GO:0043565">
    <property type="term" value="F:sequence-specific DNA binding"/>
    <property type="evidence" value="ECO:0007669"/>
    <property type="project" value="InterPro"/>
</dbReference>
<dbReference type="InterPro" id="IPR010921">
    <property type="entry name" value="Trp_repressor/repl_initiator"/>
</dbReference>
<dbReference type="AlphaFoldDB" id="A0A2N5T4C1"/>
<name>A0A2N5T4C1_9BASI</name>
<keyword evidence="5" id="KW-1185">Reference proteome</keyword>
<dbReference type="Gene3D" id="1.10.10.60">
    <property type="entry name" value="Homeodomain-like"/>
    <property type="match status" value="2"/>
</dbReference>
<dbReference type="PROSITE" id="PS51253">
    <property type="entry name" value="HTH_CENPB"/>
    <property type="match status" value="1"/>
</dbReference>
<accession>A0A2N5T4C1</accession>
<dbReference type="STRING" id="200324.A0A2N5T4C1"/>
<keyword evidence="1" id="KW-0238">DNA-binding</keyword>
<dbReference type="InterPro" id="IPR009057">
    <property type="entry name" value="Homeodomain-like_sf"/>
</dbReference>
<dbReference type="SMART" id="SM00674">
    <property type="entry name" value="CENPB"/>
    <property type="match status" value="1"/>
</dbReference>
<evidence type="ECO:0000313" key="4">
    <source>
        <dbReference type="EMBL" id="PLW20335.1"/>
    </source>
</evidence>
<proteinExistence type="predicted"/>
<dbReference type="Proteomes" id="UP000235388">
    <property type="component" value="Unassembled WGS sequence"/>
</dbReference>
<dbReference type="Pfam" id="PF03184">
    <property type="entry name" value="DDE_1"/>
    <property type="match status" value="1"/>
</dbReference>
<feature type="compositionally biased region" description="Basic and acidic residues" evidence="2">
    <location>
        <begin position="113"/>
        <end position="122"/>
    </location>
</feature>
<feature type="compositionally biased region" description="Low complexity" evidence="2">
    <location>
        <begin position="100"/>
        <end position="112"/>
    </location>
</feature>
<dbReference type="InterPro" id="IPR006600">
    <property type="entry name" value="HTH_CenpB_DNA-bd_dom"/>
</dbReference>
<dbReference type="Pfam" id="PF03221">
    <property type="entry name" value="HTH_Tnp_Tc5"/>
    <property type="match status" value="1"/>
</dbReference>
<sequence length="465" mass="52560">MIQDLFTKILLISQPASQIPQATKNDLIFQQFSCPPIIPGDKEDEGMCIKVVLDYLKKARDHPTWNADELLALKLERIYQCFEESGAVITKDPPKPPNKPKSTAKAISASSSSKEKPCDPKNDSSVQNLNINSKETPADPIPKPTANSGPSKKQKTDSKQEVHDIDFKLKVMKWHEDNKATQQETARKFKINQTSLSQWLKLQPEMEKRLAYNGGGVKCQRTAAYPELEQALFNWFLEAQSRQMPINNEILRTKAQKFGNILQINLNFLNGWLFKFKNRFHISQVQLHGEAGSVDKDLAKAARKELLSITCPYKACNIYNADETGLLYKMPPNKTLATETCSGLKGAKVQLTYHFCCNADGSDKLEPLVIGNAQKPRCFGKKPASYWGYDYHFNKTAWMTSVIFTLWLQKLDSRFRSKKRNVLLLLDNFSGHTKAVEGLSLTNLKVHFFPPNFTSVLQPCDSGII</sequence>
<dbReference type="SUPFAM" id="SSF46689">
    <property type="entry name" value="Homeodomain-like"/>
    <property type="match status" value="1"/>
</dbReference>
<dbReference type="PANTHER" id="PTHR19303">
    <property type="entry name" value="TRANSPOSON"/>
    <property type="match status" value="1"/>
</dbReference>